<dbReference type="PROSITE" id="PS51192">
    <property type="entry name" value="HELICASE_ATP_BIND_1"/>
    <property type="match status" value="1"/>
</dbReference>
<protein>
    <recommendedName>
        <fullName evidence="1">RNA helicase</fullName>
        <ecNumber evidence="1">3.6.4.13</ecNumber>
    </recommendedName>
</protein>
<dbReference type="InterPro" id="IPR007502">
    <property type="entry name" value="Helicase-assoc_dom"/>
</dbReference>
<evidence type="ECO:0000259" key="8">
    <source>
        <dbReference type="PROSITE" id="PS51192"/>
    </source>
</evidence>
<dbReference type="InterPro" id="IPR014001">
    <property type="entry name" value="Helicase_ATP-bd"/>
</dbReference>
<sequence length="692" mass="77924">MSADILVKANILTNALNWLIGGESRMDAHGKAIASKKRQWEAQESMKQVRESLPIYAWKKNILDTLRKHRVVILVGETGSGKTTQVPQYILESHMTAPNKRIAVTQPRRVAAITVAQRVATEMGSTIPDGPVSYCVRFDDTTTKATKLKFMTDGMLVREALLFPDLSGYSVIVLDEAHERSLQTDILFGIVKRALKVRNDLRVVVMSATLDVELFQNFFSDSQPAVLRIPGRMHPVDIFYTLKALPDYLDAVLITTLQIHLDEKDNTGSILVFLTGQEDIETMETLLNDYATRLPPEVPKLLVCPIFSAMPRESQMLAFEPAPRQVRKVILATNIAETSITINGVRFVIDTGLVKQRSFVGHMETLQIEPISQAQAWQRSGRAGREVPGVCYRLFPEDKFQELAARAVPEIKRVSLEIVVLQLKCMGIDDVLAFDFIERPNTKHMIQALEKLYALGAFTPEGKLTELGRNMASLPVDPMASIMLLKAVELNCVQDALSIVAMLSIESIFYSPREHKDKAAASRAPFVSLDGDQIMLLNVYNAYAQCSQKQRFKWCKDHFINLRAMQRVENVREQLLRYLKQAKPDLELLSALPDTVPVRKAIVAGFFLNSATRLKSALNGGSAYHTLCLPKKEEVKVHPSSVMFMRNPAPRYVVFNELVMTSKQYIRNIVPIEKEWLVEAAPKFFNKIDQIK</sequence>
<dbReference type="InterPro" id="IPR027417">
    <property type="entry name" value="P-loop_NTPase"/>
</dbReference>
<evidence type="ECO:0000256" key="5">
    <source>
        <dbReference type="ARBA" id="ARBA00022806"/>
    </source>
</evidence>
<dbReference type="Pfam" id="PF00271">
    <property type="entry name" value="Helicase_C"/>
    <property type="match status" value="1"/>
</dbReference>
<dbReference type="Pfam" id="PF21010">
    <property type="entry name" value="HA2_C"/>
    <property type="match status" value="1"/>
</dbReference>
<dbReference type="Gene3D" id="1.20.120.1080">
    <property type="match status" value="1"/>
</dbReference>
<dbReference type="SMART" id="SM00490">
    <property type="entry name" value="HELICc"/>
    <property type="match status" value="1"/>
</dbReference>
<dbReference type="CDD" id="cd18791">
    <property type="entry name" value="SF2_C_RHA"/>
    <property type="match status" value="1"/>
</dbReference>
<dbReference type="FunFam" id="3.40.50.300:FF:000145">
    <property type="entry name" value="probable ATP-dependent RNA helicase DHX40"/>
    <property type="match status" value="1"/>
</dbReference>
<dbReference type="SMART" id="SM00487">
    <property type="entry name" value="DEXDc"/>
    <property type="match status" value="1"/>
</dbReference>
<dbReference type="Proteomes" id="UP000481153">
    <property type="component" value="Unassembled WGS sequence"/>
</dbReference>
<dbReference type="InterPro" id="IPR048333">
    <property type="entry name" value="HA2_WH"/>
</dbReference>
<dbReference type="GO" id="GO:0003725">
    <property type="term" value="F:double-stranded RNA binding"/>
    <property type="evidence" value="ECO:0007669"/>
    <property type="project" value="TreeGrafter"/>
</dbReference>
<dbReference type="Pfam" id="PF07717">
    <property type="entry name" value="OB_NTP_bind"/>
    <property type="match status" value="1"/>
</dbReference>
<dbReference type="GO" id="GO:0006397">
    <property type="term" value="P:mRNA processing"/>
    <property type="evidence" value="ECO:0007669"/>
    <property type="project" value="UniProtKB-KW"/>
</dbReference>
<dbReference type="GO" id="GO:0003724">
    <property type="term" value="F:RNA helicase activity"/>
    <property type="evidence" value="ECO:0007669"/>
    <property type="project" value="UniProtKB-EC"/>
</dbReference>
<gene>
    <name evidence="10" type="ORF">Ae201684_012794</name>
</gene>
<dbReference type="InterPro" id="IPR002464">
    <property type="entry name" value="DNA/RNA_helicase_DEAH_CS"/>
</dbReference>
<dbReference type="VEuPathDB" id="FungiDB:AeMF1_016185"/>
<dbReference type="PANTHER" id="PTHR18934">
    <property type="entry name" value="ATP-DEPENDENT RNA HELICASE"/>
    <property type="match status" value="1"/>
</dbReference>
<feature type="domain" description="Helicase C-terminal" evidence="9">
    <location>
        <begin position="256"/>
        <end position="427"/>
    </location>
</feature>
<dbReference type="Pfam" id="PF00270">
    <property type="entry name" value="DEAD"/>
    <property type="match status" value="1"/>
</dbReference>
<proteinExistence type="predicted"/>
<dbReference type="GO" id="GO:0045943">
    <property type="term" value="P:positive regulation of transcription by RNA polymerase I"/>
    <property type="evidence" value="ECO:0007669"/>
    <property type="project" value="TreeGrafter"/>
</dbReference>
<feature type="domain" description="Helicase ATP-binding" evidence="8">
    <location>
        <begin position="63"/>
        <end position="228"/>
    </location>
</feature>
<dbReference type="GO" id="GO:0016787">
    <property type="term" value="F:hydrolase activity"/>
    <property type="evidence" value="ECO:0007669"/>
    <property type="project" value="UniProtKB-KW"/>
</dbReference>
<dbReference type="FunFam" id="3.40.50.300:FF:000615">
    <property type="entry name" value="pre-mRNA-splicing factor ATP-dependent RNA helicase DEAH7"/>
    <property type="match status" value="1"/>
</dbReference>
<dbReference type="PROSITE" id="PS00690">
    <property type="entry name" value="DEAH_ATP_HELICASE"/>
    <property type="match status" value="1"/>
</dbReference>
<dbReference type="AlphaFoldDB" id="A0A6G0WQ78"/>
<name>A0A6G0WQ78_9STRA</name>
<keyword evidence="2" id="KW-0507">mRNA processing</keyword>
<dbReference type="EMBL" id="VJMJ01000163">
    <property type="protein sequence ID" value="KAF0729526.1"/>
    <property type="molecule type" value="Genomic_DNA"/>
</dbReference>
<dbReference type="CDD" id="cd17917">
    <property type="entry name" value="DEXHc_RHA-like"/>
    <property type="match status" value="1"/>
</dbReference>
<keyword evidence="11" id="KW-1185">Reference proteome</keyword>
<dbReference type="SUPFAM" id="SSF52540">
    <property type="entry name" value="P-loop containing nucleoside triphosphate hydrolases"/>
    <property type="match status" value="1"/>
</dbReference>
<dbReference type="GO" id="GO:0005524">
    <property type="term" value="F:ATP binding"/>
    <property type="evidence" value="ECO:0007669"/>
    <property type="project" value="UniProtKB-KW"/>
</dbReference>
<dbReference type="PANTHER" id="PTHR18934:SF118">
    <property type="entry name" value="ATP-DEPENDENT RNA HELICASE DHX33"/>
    <property type="match status" value="1"/>
</dbReference>
<dbReference type="InterPro" id="IPR011545">
    <property type="entry name" value="DEAD/DEAH_box_helicase_dom"/>
</dbReference>
<dbReference type="Pfam" id="PF04408">
    <property type="entry name" value="WHD_HA2"/>
    <property type="match status" value="1"/>
</dbReference>
<evidence type="ECO:0000256" key="2">
    <source>
        <dbReference type="ARBA" id="ARBA00022664"/>
    </source>
</evidence>
<accession>A0A6G0WQ78</accession>
<evidence type="ECO:0000256" key="3">
    <source>
        <dbReference type="ARBA" id="ARBA00022741"/>
    </source>
</evidence>
<dbReference type="PROSITE" id="PS51194">
    <property type="entry name" value="HELICASE_CTER"/>
    <property type="match status" value="1"/>
</dbReference>
<dbReference type="EC" id="3.6.4.13" evidence="1"/>
<evidence type="ECO:0000259" key="9">
    <source>
        <dbReference type="PROSITE" id="PS51194"/>
    </source>
</evidence>
<dbReference type="GO" id="GO:0005730">
    <property type="term" value="C:nucleolus"/>
    <property type="evidence" value="ECO:0007669"/>
    <property type="project" value="TreeGrafter"/>
</dbReference>
<evidence type="ECO:0000256" key="1">
    <source>
        <dbReference type="ARBA" id="ARBA00012552"/>
    </source>
</evidence>
<evidence type="ECO:0000313" key="11">
    <source>
        <dbReference type="Proteomes" id="UP000481153"/>
    </source>
</evidence>
<keyword evidence="6" id="KW-0067">ATP-binding</keyword>
<dbReference type="SMART" id="SM00847">
    <property type="entry name" value="HA2"/>
    <property type="match status" value="1"/>
</dbReference>
<keyword evidence="3" id="KW-0547">Nucleotide-binding</keyword>
<organism evidence="10 11">
    <name type="scientific">Aphanomyces euteiches</name>
    <dbReference type="NCBI Taxonomy" id="100861"/>
    <lineage>
        <taxon>Eukaryota</taxon>
        <taxon>Sar</taxon>
        <taxon>Stramenopiles</taxon>
        <taxon>Oomycota</taxon>
        <taxon>Saprolegniomycetes</taxon>
        <taxon>Saprolegniales</taxon>
        <taxon>Verrucalvaceae</taxon>
        <taxon>Aphanomyces</taxon>
    </lineage>
</organism>
<evidence type="ECO:0000256" key="6">
    <source>
        <dbReference type="ARBA" id="ARBA00022840"/>
    </source>
</evidence>
<evidence type="ECO:0000256" key="4">
    <source>
        <dbReference type="ARBA" id="ARBA00022801"/>
    </source>
</evidence>
<comment type="catalytic activity">
    <reaction evidence="7">
        <text>ATP + H2O = ADP + phosphate + H(+)</text>
        <dbReference type="Rhea" id="RHEA:13065"/>
        <dbReference type="ChEBI" id="CHEBI:15377"/>
        <dbReference type="ChEBI" id="CHEBI:15378"/>
        <dbReference type="ChEBI" id="CHEBI:30616"/>
        <dbReference type="ChEBI" id="CHEBI:43474"/>
        <dbReference type="ChEBI" id="CHEBI:456216"/>
        <dbReference type="EC" id="3.6.4.13"/>
    </reaction>
</comment>
<keyword evidence="5" id="KW-0347">Helicase</keyword>
<dbReference type="InterPro" id="IPR001650">
    <property type="entry name" value="Helicase_C-like"/>
</dbReference>
<dbReference type="InterPro" id="IPR011709">
    <property type="entry name" value="DEAD-box_helicase_OB_fold"/>
</dbReference>
<comment type="caution">
    <text evidence="10">The sequence shown here is derived from an EMBL/GenBank/DDBJ whole genome shotgun (WGS) entry which is preliminary data.</text>
</comment>
<keyword evidence="4" id="KW-0378">Hydrolase</keyword>
<evidence type="ECO:0000313" key="10">
    <source>
        <dbReference type="EMBL" id="KAF0729526.1"/>
    </source>
</evidence>
<evidence type="ECO:0000256" key="7">
    <source>
        <dbReference type="ARBA" id="ARBA00047984"/>
    </source>
</evidence>
<dbReference type="Gene3D" id="3.40.50.300">
    <property type="entry name" value="P-loop containing nucleotide triphosphate hydrolases"/>
    <property type="match status" value="2"/>
</dbReference>
<reference evidence="10 11" key="1">
    <citation type="submission" date="2019-07" db="EMBL/GenBank/DDBJ databases">
        <title>Genomics analysis of Aphanomyces spp. identifies a new class of oomycete effector associated with host adaptation.</title>
        <authorList>
            <person name="Gaulin E."/>
        </authorList>
    </citation>
    <scope>NUCLEOTIDE SEQUENCE [LARGE SCALE GENOMIC DNA]</scope>
    <source>
        <strain evidence="10 11">ATCC 201684</strain>
    </source>
</reference>